<protein>
    <submittedName>
        <fullName evidence="2">Putative metal-sulfur cluster biosynthetic enzyme</fullName>
    </submittedName>
</protein>
<dbReference type="RefSeq" id="WP_148699890.1">
    <property type="nucleotide sequence ID" value="NZ_CP007174.1"/>
</dbReference>
<dbReference type="InterPro" id="IPR052339">
    <property type="entry name" value="Fe-S_Maturation_MIP18"/>
</dbReference>
<dbReference type="eggNOG" id="arCOG01845">
    <property type="taxonomic scope" value="Archaea"/>
</dbReference>
<dbReference type="HOGENOM" id="CLU_1323974_0_0_2"/>
<dbReference type="GeneID" id="41596800"/>
<dbReference type="PANTHER" id="PTHR42831:SF1">
    <property type="entry name" value="FE-S PROTEIN MATURATION AUXILIARY FACTOR YITW"/>
    <property type="match status" value="1"/>
</dbReference>
<keyword evidence="3" id="KW-1185">Reference proteome</keyword>
<dbReference type="InterPro" id="IPR008792">
    <property type="entry name" value="PQQD"/>
</dbReference>
<dbReference type="STRING" id="1459636.NTE_00970"/>
<proteinExistence type="predicted"/>
<dbReference type="SUPFAM" id="SSF117916">
    <property type="entry name" value="Fe-S cluster assembly (FSCA) domain-like"/>
    <property type="match status" value="1"/>
</dbReference>
<dbReference type="InterPro" id="IPR041881">
    <property type="entry name" value="PqqD_sf"/>
</dbReference>
<dbReference type="Proteomes" id="UP000028194">
    <property type="component" value="Chromosome"/>
</dbReference>
<dbReference type="PANTHER" id="PTHR42831">
    <property type="entry name" value="FE-S PROTEIN MATURATION AUXILIARY FACTOR YITW"/>
    <property type="match status" value="1"/>
</dbReference>
<evidence type="ECO:0000313" key="2">
    <source>
        <dbReference type="EMBL" id="AIF83045.1"/>
    </source>
</evidence>
<dbReference type="Pfam" id="PF05402">
    <property type="entry name" value="PqqD"/>
    <property type="match status" value="1"/>
</dbReference>
<sequence length="202" mass="22655">MSAAAPQQVTKDQVYGALKKCMDPEIPVNVVDLGLIYGVNIADGRNVDIKMTMTTRGCPLHDTLVSDVKRYVGKVPGIGNINVEIVWDPPWSLDKMNPQVREQLGFGKPKLRFQIDYEKAKPMKVGRYTKQEDGSMILANDKDQGFMVNEAIVEFWNTCDGTKTINQLTDQFSAKLGMPRQQVEQEVVQLVQQLLEAELLKA</sequence>
<dbReference type="eggNOG" id="arCOG03838">
    <property type="taxonomic scope" value="Archaea"/>
</dbReference>
<evidence type="ECO:0000313" key="3">
    <source>
        <dbReference type="Proteomes" id="UP000028194"/>
    </source>
</evidence>
<dbReference type="InterPro" id="IPR002744">
    <property type="entry name" value="MIP18-like"/>
</dbReference>
<name>A0A075MPI0_9ARCH</name>
<dbReference type="Gene3D" id="1.10.10.1150">
    <property type="entry name" value="Coenzyme PQQ synthesis protein D (PqqD)"/>
    <property type="match status" value="1"/>
</dbReference>
<organism evidence="2 3">
    <name type="scientific">Candidatus Nitrososphaera evergladensis SR1</name>
    <dbReference type="NCBI Taxonomy" id="1459636"/>
    <lineage>
        <taxon>Archaea</taxon>
        <taxon>Nitrososphaerota</taxon>
        <taxon>Nitrososphaeria</taxon>
        <taxon>Nitrososphaerales</taxon>
        <taxon>Nitrososphaeraceae</taxon>
        <taxon>Nitrososphaera</taxon>
    </lineage>
</organism>
<dbReference type="EMBL" id="CP007174">
    <property type="protein sequence ID" value="AIF83045.1"/>
    <property type="molecule type" value="Genomic_DNA"/>
</dbReference>
<reference evidence="2 3" key="1">
    <citation type="journal article" date="2014" name="PLoS ONE">
        <title>Genome Sequence of Candidatus Nitrososphaera evergladensis from Group I.1b Enriched from Everglades Soil Reveals Novel Genomic Features of the Ammonia-Oxidizing Archaea.</title>
        <authorList>
            <person name="Zhalnina K.V."/>
            <person name="Dias R."/>
            <person name="Leonard M.T."/>
            <person name="Dorr de Quadros P."/>
            <person name="Camargo F.A."/>
            <person name="Drew J.C."/>
            <person name="Farmerie W.G."/>
            <person name="Daroub S.H."/>
            <person name="Triplett E.W."/>
        </authorList>
    </citation>
    <scope>NUCLEOTIDE SEQUENCE [LARGE SCALE GENOMIC DNA]</scope>
    <source>
        <strain evidence="2 3">SR1</strain>
    </source>
</reference>
<dbReference type="AlphaFoldDB" id="A0A075MPI0"/>
<dbReference type="OrthoDB" id="371709at2157"/>
<dbReference type="Gene3D" id="3.30.300.130">
    <property type="entry name" value="Fe-S cluster assembly (FSCA)"/>
    <property type="match status" value="1"/>
</dbReference>
<dbReference type="InterPro" id="IPR034904">
    <property type="entry name" value="FSCA_dom_sf"/>
</dbReference>
<accession>A0A075MPI0</accession>
<dbReference type="Pfam" id="PF01883">
    <property type="entry name" value="FeS_assembly_P"/>
    <property type="match status" value="1"/>
</dbReference>
<dbReference type="KEGG" id="nev:NTE_00970"/>
<gene>
    <name evidence="2" type="ORF">NTE_00970</name>
</gene>
<feature type="domain" description="MIP18 family-like" evidence="1">
    <location>
        <begin position="11"/>
        <end position="83"/>
    </location>
</feature>
<evidence type="ECO:0000259" key="1">
    <source>
        <dbReference type="Pfam" id="PF01883"/>
    </source>
</evidence>